<gene>
    <name evidence="2" type="ORF">RhiirA5_417804</name>
</gene>
<evidence type="ECO:0000313" key="3">
    <source>
        <dbReference type="Proteomes" id="UP000232722"/>
    </source>
</evidence>
<protein>
    <submittedName>
        <fullName evidence="2">Uncharacterized protein</fullName>
    </submittedName>
</protein>
<feature type="region of interest" description="Disordered" evidence="1">
    <location>
        <begin position="106"/>
        <end position="130"/>
    </location>
</feature>
<feature type="compositionally biased region" description="Basic and acidic residues" evidence="1">
    <location>
        <begin position="119"/>
        <end position="130"/>
    </location>
</feature>
<dbReference type="EMBL" id="LLXJ01000609">
    <property type="protein sequence ID" value="PKC07745.1"/>
    <property type="molecule type" value="Genomic_DNA"/>
</dbReference>
<evidence type="ECO:0000256" key="1">
    <source>
        <dbReference type="SAM" id="MobiDB-lite"/>
    </source>
</evidence>
<sequence length="130" mass="15366">MSSQNDIVCKSCGKIYVNIFYKWCRQCEINNLKENFTNWTSVNEKIDNFIQKMQLKIECYDDIIVEWIPYNQFNNVKKTNKDGLKNERPKIIISNADSEEMREVNRTGSKTGSKYGHHQNYDNHESTINC</sequence>
<accession>A0A2N0PLT9</accession>
<proteinExistence type="predicted"/>
<name>A0A2N0PLT9_9GLOM</name>
<dbReference type="VEuPathDB" id="FungiDB:FUN_021924"/>
<reference evidence="2 3" key="1">
    <citation type="submission" date="2016-04" db="EMBL/GenBank/DDBJ databases">
        <title>Genome analyses suggest a sexual origin of heterokaryosis in a supposedly ancient asexual fungus.</title>
        <authorList>
            <person name="Ropars J."/>
            <person name="Sedzielewska K."/>
            <person name="Noel J."/>
            <person name="Charron P."/>
            <person name="Farinelli L."/>
            <person name="Marton T."/>
            <person name="Kruger M."/>
            <person name="Pelin A."/>
            <person name="Brachmann A."/>
            <person name="Corradi N."/>
        </authorList>
    </citation>
    <scope>NUCLEOTIDE SEQUENCE [LARGE SCALE GENOMIC DNA]</scope>
    <source>
        <strain evidence="2 3">A5</strain>
    </source>
</reference>
<reference evidence="2 3" key="2">
    <citation type="submission" date="2017-09" db="EMBL/GenBank/DDBJ databases">
        <title>Extensive intraspecific genome diversity in a model arbuscular mycorrhizal fungus.</title>
        <authorList>
            <person name="Chen E.C."/>
            <person name="Morin E."/>
            <person name="Beaudet D."/>
            <person name="Noel J."/>
            <person name="Ndikumana S."/>
            <person name="Charron P."/>
            <person name="St-Onge C."/>
            <person name="Giorgi J."/>
            <person name="Grigoriev I.V."/>
            <person name="Roux C."/>
            <person name="Martin F.M."/>
            <person name="Corradi N."/>
        </authorList>
    </citation>
    <scope>NUCLEOTIDE SEQUENCE [LARGE SCALE GENOMIC DNA]</scope>
    <source>
        <strain evidence="2 3">A5</strain>
    </source>
</reference>
<evidence type="ECO:0000313" key="2">
    <source>
        <dbReference type="EMBL" id="PKC07745.1"/>
    </source>
</evidence>
<organism evidence="2 3">
    <name type="scientific">Rhizophagus irregularis</name>
    <dbReference type="NCBI Taxonomy" id="588596"/>
    <lineage>
        <taxon>Eukaryota</taxon>
        <taxon>Fungi</taxon>
        <taxon>Fungi incertae sedis</taxon>
        <taxon>Mucoromycota</taxon>
        <taxon>Glomeromycotina</taxon>
        <taxon>Glomeromycetes</taxon>
        <taxon>Glomerales</taxon>
        <taxon>Glomeraceae</taxon>
        <taxon>Rhizophagus</taxon>
    </lineage>
</organism>
<dbReference type="AlphaFoldDB" id="A0A2N0PLT9"/>
<comment type="caution">
    <text evidence="2">The sequence shown here is derived from an EMBL/GenBank/DDBJ whole genome shotgun (WGS) entry which is preliminary data.</text>
</comment>
<dbReference type="Proteomes" id="UP000232722">
    <property type="component" value="Unassembled WGS sequence"/>
</dbReference>